<accession>R0LC76</accession>
<reference evidence="2" key="1">
    <citation type="journal article" date="2013" name="Nat. Genet.">
        <title>The duck genome and transcriptome provide insight into an avian influenza virus reservoir species.</title>
        <authorList>
            <person name="Huang Y."/>
            <person name="Li Y."/>
            <person name="Burt D.W."/>
            <person name="Chen H."/>
            <person name="Zhang Y."/>
            <person name="Qian W."/>
            <person name="Kim H."/>
            <person name="Gan S."/>
            <person name="Zhao Y."/>
            <person name="Li J."/>
            <person name="Yi K."/>
            <person name="Feng H."/>
            <person name="Zhu P."/>
            <person name="Li B."/>
            <person name="Liu Q."/>
            <person name="Fairley S."/>
            <person name="Magor K.E."/>
            <person name="Du Z."/>
            <person name="Hu X."/>
            <person name="Goodman L."/>
            <person name="Tafer H."/>
            <person name="Vignal A."/>
            <person name="Lee T."/>
            <person name="Kim K.W."/>
            <person name="Sheng Z."/>
            <person name="An Y."/>
            <person name="Searle S."/>
            <person name="Herrero J."/>
            <person name="Groenen M.A."/>
            <person name="Crooijmans R.P."/>
            <person name="Faraut T."/>
            <person name="Cai Q."/>
            <person name="Webster R.G."/>
            <person name="Aldridge J.R."/>
            <person name="Warren W.C."/>
            <person name="Bartschat S."/>
            <person name="Kehr S."/>
            <person name="Marz M."/>
            <person name="Stadler P.F."/>
            <person name="Smith J."/>
            <person name="Kraus R.H."/>
            <person name="Zhao Y."/>
            <person name="Ren L."/>
            <person name="Fei J."/>
            <person name="Morisson M."/>
            <person name="Kaiser P."/>
            <person name="Griffin D.K."/>
            <person name="Rao M."/>
            <person name="Pitel F."/>
            <person name="Wang J."/>
            <person name="Li N."/>
        </authorList>
    </citation>
    <scope>NUCLEOTIDE SEQUENCE [LARGE SCALE GENOMIC DNA]</scope>
</reference>
<proteinExistence type="predicted"/>
<dbReference type="AlphaFoldDB" id="R0LC76"/>
<keyword evidence="2" id="KW-1185">Reference proteome</keyword>
<evidence type="ECO:0000313" key="1">
    <source>
        <dbReference type="EMBL" id="EOA99099.1"/>
    </source>
</evidence>
<organism evidence="1 2">
    <name type="scientific">Anas platyrhynchos</name>
    <name type="common">Mallard</name>
    <name type="synonym">Anas boschas</name>
    <dbReference type="NCBI Taxonomy" id="8839"/>
    <lineage>
        <taxon>Eukaryota</taxon>
        <taxon>Metazoa</taxon>
        <taxon>Chordata</taxon>
        <taxon>Craniata</taxon>
        <taxon>Vertebrata</taxon>
        <taxon>Euteleostomi</taxon>
        <taxon>Archelosauria</taxon>
        <taxon>Archosauria</taxon>
        <taxon>Dinosauria</taxon>
        <taxon>Saurischia</taxon>
        <taxon>Theropoda</taxon>
        <taxon>Coelurosauria</taxon>
        <taxon>Aves</taxon>
        <taxon>Neognathae</taxon>
        <taxon>Galloanserae</taxon>
        <taxon>Anseriformes</taxon>
        <taxon>Anatidae</taxon>
        <taxon>Anatinae</taxon>
        <taxon>Anas</taxon>
    </lineage>
</organism>
<dbReference type="Proteomes" id="UP000296049">
    <property type="component" value="Unassembled WGS sequence"/>
</dbReference>
<protein>
    <submittedName>
        <fullName evidence="1">Uncharacterized protein</fullName>
    </submittedName>
</protein>
<name>R0LC76_ANAPL</name>
<evidence type="ECO:0000313" key="2">
    <source>
        <dbReference type="Proteomes" id="UP000296049"/>
    </source>
</evidence>
<sequence>MVTQLSKAKEQSSSCRNLDVISSVFKCVFIYDLRMEKLTRYCESYQLCGHQTNTGHQSAVNCPADKTGKHSEWNKLSCSQHKDSNEIAKWYKINSSEEFRLQSRIPSFQLKEGNYNSPDTAWVVGLERCSLIPREEFTSSFLSSRSNDKSLPQRLQLAGRASHCAAFEIWHQACAGSQPPAKQPQLIHISMSGRQSAGLNWQEIPSSAPVNRSRSTSRLLSEELANERRQTDTETKHLLPYVSCHLCSDYKFSHLHFFAKPKQLHYDSLLCHQLEHAFVIELEARTLSPVFTQPPLLVASQCGQLTSTEPSSPNERRTVCIANVNIKLS</sequence>
<gene>
    <name evidence="1" type="ORF">Anapl_08855</name>
</gene>
<dbReference type="EMBL" id="KB743380">
    <property type="protein sequence ID" value="EOA99099.1"/>
    <property type="molecule type" value="Genomic_DNA"/>
</dbReference>